<feature type="transmembrane region" description="Helical" evidence="1">
    <location>
        <begin position="16"/>
        <end position="38"/>
    </location>
</feature>
<organism evidence="2">
    <name type="scientific">Anguilla anguilla</name>
    <name type="common">European freshwater eel</name>
    <name type="synonym">Muraena anguilla</name>
    <dbReference type="NCBI Taxonomy" id="7936"/>
    <lineage>
        <taxon>Eukaryota</taxon>
        <taxon>Metazoa</taxon>
        <taxon>Chordata</taxon>
        <taxon>Craniata</taxon>
        <taxon>Vertebrata</taxon>
        <taxon>Euteleostomi</taxon>
        <taxon>Actinopterygii</taxon>
        <taxon>Neopterygii</taxon>
        <taxon>Teleostei</taxon>
        <taxon>Anguilliformes</taxon>
        <taxon>Anguillidae</taxon>
        <taxon>Anguilla</taxon>
    </lineage>
</organism>
<reference evidence="2" key="2">
    <citation type="journal article" date="2015" name="Fish Shellfish Immunol.">
        <title>Early steps in the European eel (Anguilla anguilla)-Vibrio vulnificus interaction in the gills: Role of the RtxA13 toxin.</title>
        <authorList>
            <person name="Callol A."/>
            <person name="Pajuelo D."/>
            <person name="Ebbesson L."/>
            <person name="Teles M."/>
            <person name="MacKenzie S."/>
            <person name="Amaro C."/>
        </authorList>
    </citation>
    <scope>NUCLEOTIDE SEQUENCE</scope>
</reference>
<keyword evidence="1" id="KW-1133">Transmembrane helix</keyword>
<sequence>MCGLFLNALNVMLCNAINAFVSFVSVKTLAAVAFTLIVKNLSLL</sequence>
<proteinExistence type="predicted"/>
<evidence type="ECO:0000313" key="2">
    <source>
        <dbReference type="EMBL" id="JAH30299.1"/>
    </source>
</evidence>
<reference evidence="2" key="1">
    <citation type="submission" date="2014-11" db="EMBL/GenBank/DDBJ databases">
        <authorList>
            <person name="Amaro Gonzalez C."/>
        </authorList>
    </citation>
    <scope>NUCLEOTIDE SEQUENCE</scope>
</reference>
<protein>
    <submittedName>
        <fullName evidence="2">Uncharacterized protein</fullName>
    </submittedName>
</protein>
<keyword evidence="1" id="KW-0812">Transmembrane</keyword>
<accession>A0A0E9RML2</accession>
<dbReference type="AlphaFoldDB" id="A0A0E9RML2"/>
<name>A0A0E9RML2_ANGAN</name>
<evidence type="ECO:0000256" key="1">
    <source>
        <dbReference type="SAM" id="Phobius"/>
    </source>
</evidence>
<dbReference type="EMBL" id="GBXM01078278">
    <property type="protein sequence ID" value="JAH30299.1"/>
    <property type="molecule type" value="Transcribed_RNA"/>
</dbReference>
<keyword evidence="1" id="KW-0472">Membrane</keyword>